<evidence type="ECO:0000256" key="1">
    <source>
        <dbReference type="SAM" id="SignalP"/>
    </source>
</evidence>
<name>A0A848H2B5_9BURK</name>
<dbReference type="InterPro" id="IPR029045">
    <property type="entry name" value="ClpP/crotonase-like_dom_sf"/>
</dbReference>
<keyword evidence="1" id="KW-0732">Signal</keyword>
<accession>A0A848H2B5</accession>
<dbReference type="EMBL" id="JABBFX010000001">
    <property type="protein sequence ID" value="NML43832.1"/>
    <property type="molecule type" value="Genomic_DNA"/>
</dbReference>
<comment type="caution">
    <text evidence="2">The sequence shown here is derived from an EMBL/GenBank/DDBJ whole genome shotgun (WGS) entry which is preliminary data.</text>
</comment>
<reference evidence="2 3" key="1">
    <citation type="submission" date="2020-04" db="EMBL/GenBank/DDBJ databases">
        <title>Ramlibacter sp. G-1-2-2 isolated from soil.</title>
        <authorList>
            <person name="Dahal R.H."/>
        </authorList>
    </citation>
    <scope>NUCLEOTIDE SEQUENCE [LARGE SCALE GENOMIC DNA]</scope>
    <source>
        <strain evidence="2 3">G-1-2-2</strain>
    </source>
</reference>
<protein>
    <submittedName>
        <fullName evidence="2">Uncharacterized protein</fullName>
    </submittedName>
</protein>
<proteinExistence type="predicted"/>
<keyword evidence="3" id="KW-1185">Reference proteome</keyword>
<gene>
    <name evidence="2" type="ORF">HHL11_08735</name>
</gene>
<dbReference type="Proteomes" id="UP000541185">
    <property type="component" value="Unassembled WGS sequence"/>
</dbReference>
<organism evidence="2 3">
    <name type="scientific">Ramlibacter agri</name>
    <dbReference type="NCBI Taxonomy" id="2728837"/>
    <lineage>
        <taxon>Bacteria</taxon>
        <taxon>Pseudomonadati</taxon>
        <taxon>Pseudomonadota</taxon>
        <taxon>Betaproteobacteria</taxon>
        <taxon>Burkholderiales</taxon>
        <taxon>Comamonadaceae</taxon>
        <taxon>Ramlibacter</taxon>
    </lineage>
</organism>
<evidence type="ECO:0000313" key="2">
    <source>
        <dbReference type="EMBL" id="NML43832.1"/>
    </source>
</evidence>
<evidence type="ECO:0000313" key="3">
    <source>
        <dbReference type="Proteomes" id="UP000541185"/>
    </source>
</evidence>
<sequence length="235" mass="25662">MRPYLATLSLCALALAAPAARAMEFHTVGDTLVLSGPVDGGDLARLRDHMADAHFKLVLLHESPGGDLFNGYQIANWVRSEHLATAVSGKCESACALIFLGGVERSFSDGRPLGETMVGLHGAFHYETHQPLPELSPRMAYVIKTMTDGKYPPDLLKRTVYPLHPDNLVYAFHPLRFESGPKRGVMECQKQTDGDFKCAMLDGLDAIKIGVVTNPEILALPAEVKDVLQRLDRAP</sequence>
<dbReference type="RefSeq" id="WP_169418014.1">
    <property type="nucleotide sequence ID" value="NZ_JABBFX010000001.1"/>
</dbReference>
<dbReference type="AlphaFoldDB" id="A0A848H2B5"/>
<dbReference type="SUPFAM" id="SSF52096">
    <property type="entry name" value="ClpP/crotonase"/>
    <property type="match status" value="1"/>
</dbReference>
<feature type="signal peptide" evidence="1">
    <location>
        <begin position="1"/>
        <end position="22"/>
    </location>
</feature>
<feature type="chain" id="PRO_5033050039" evidence="1">
    <location>
        <begin position="23"/>
        <end position="235"/>
    </location>
</feature>